<organism evidence="2 3">
    <name type="scientific">Streptomyces roseolus</name>
    <dbReference type="NCBI Taxonomy" id="67358"/>
    <lineage>
        <taxon>Bacteria</taxon>
        <taxon>Bacillati</taxon>
        <taxon>Actinomycetota</taxon>
        <taxon>Actinomycetes</taxon>
        <taxon>Kitasatosporales</taxon>
        <taxon>Streptomycetaceae</taxon>
        <taxon>Streptomyces</taxon>
    </lineage>
</organism>
<dbReference type="EMBL" id="JAWJZF010000393">
    <property type="protein sequence ID" value="MDX2294424.1"/>
    <property type="molecule type" value="Genomic_DNA"/>
</dbReference>
<evidence type="ECO:0000256" key="1">
    <source>
        <dbReference type="SAM" id="SignalP"/>
    </source>
</evidence>
<evidence type="ECO:0000313" key="2">
    <source>
        <dbReference type="EMBL" id="MDX2294424.1"/>
    </source>
</evidence>
<keyword evidence="3" id="KW-1185">Reference proteome</keyword>
<reference evidence="2 3" key="1">
    <citation type="submission" date="2023-10" db="EMBL/GenBank/DDBJ databases">
        <authorList>
            <person name="Wang X.X."/>
        </authorList>
    </citation>
    <scope>NUCLEOTIDE SEQUENCE [LARGE SCALE GENOMIC DNA]</scope>
    <source>
        <strain evidence="2 3">NBRC 12816</strain>
    </source>
</reference>
<feature type="signal peptide" evidence="1">
    <location>
        <begin position="1"/>
        <end position="27"/>
    </location>
</feature>
<comment type="caution">
    <text evidence="2">The sequence shown here is derived from an EMBL/GenBank/DDBJ whole genome shotgun (WGS) entry which is preliminary data.</text>
</comment>
<evidence type="ECO:0008006" key="4">
    <source>
        <dbReference type="Google" id="ProtNLM"/>
    </source>
</evidence>
<accession>A0ABU4KA16</accession>
<evidence type="ECO:0000313" key="3">
    <source>
        <dbReference type="Proteomes" id="UP001278571"/>
    </source>
</evidence>
<proteinExistence type="predicted"/>
<dbReference type="Proteomes" id="UP001278571">
    <property type="component" value="Unassembled WGS sequence"/>
</dbReference>
<dbReference type="RefSeq" id="WP_319010738.1">
    <property type="nucleotide sequence ID" value="NZ_JAWJZF010000393.1"/>
</dbReference>
<gene>
    <name evidence="2" type="ORF">R2363_19885</name>
</gene>
<protein>
    <recommendedName>
        <fullName evidence="4">Peptidase inhibitor family I36</fullName>
    </recommendedName>
</protein>
<name>A0ABU4KA16_9ACTN</name>
<sequence>MGKGIRGAMVAAMAAASLLFSTQSASAVAISDNCDVMPCSFGDLHLYYNSIENDGYDSARASFYGNIPSYAGGQYGAIIYTYVFGKNSSGYTASGTGKGVKNAAASAQNCAQYDSYRVYYNSSYQGASQYFNETYGVYCAGGKQVNLNSTLKNQNASQHFA</sequence>
<keyword evidence="1" id="KW-0732">Signal</keyword>
<feature type="chain" id="PRO_5047415834" description="Peptidase inhibitor family I36" evidence="1">
    <location>
        <begin position="28"/>
        <end position="161"/>
    </location>
</feature>